<gene>
    <name evidence="2" type="ORF">scyTo_0008174</name>
</gene>
<proteinExistence type="predicted"/>
<dbReference type="Pfam" id="PF14808">
    <property type="entry name" value="TMEM164"/>
    <property type="match status" value="1"/>
</dbReference>
<dbReference type="OMA" id="TMSRYSL"/>
<comment type="caution">
    <text evidence="2">The sequence shown here is derived from an EMBL/GenBank/DDBJ whole genome shotgun (WGS) entry which is preliminary data.</text>
</comment>
<dbReference type="Proteomes" id="UP000288216">
    <property type="component" value="Unassembled WGS sequence"/>
</dbReference>
<feature type="transmembrane region" description="Helical" evidence="1">
    <location>
        <begin position="166"/>
        <end position="182"/>
    </location>
</feature>
<evidence type="ECO:0000256" key="1">
    <source>
        <dbReference type="SAM" id="Phobius"/>
    </source>
</evidence>
<name>A0A401P4L7_SCYTO</name>
<dbReference type="PANTHER" id="PTHR20948:SF2">
    <property type="entry name" value="TRANSMEMBRANE PROTEIN 164"/>
    <property type="match status" value="1"/>
</dbReference>
<dbReference type="InterPro" id="IPR026508">
    <property type="entry name" value="TMEM164"/>
</dbReference>
<keyword evidence="1" id="KW-0472">Membrane</keyword>
<accession>A0A401P4L7</accession>
<reference evidence="2 3" key="1">
    <citation type="journal article" date="2018" name="Nat. Ecol. Evol.">
        <title>Shark genomes provide insights into elasmobranch evolution and the origin of vertebrates.</title>
        <authorList>
            <person name="Hara Y"/>
            <person name="Yamaguchi K"/>
            <person name="Onimaru K"/>
            <person name="Kadota M"/>
            <person name="Koyanagi M"/>
            <person name="Keeley SD"/>
            <person name="Tatsumi K"/>
            <person name="Tanaka K"/>
            <person name="Motone F"/>
            <person name="Kageyama Y"/>
            <person name="Nozu R"/>
            <person name="Adachi N"/>
            <person name="Nishimura O"/>
            <person name="Nakagawa R"/>
            <person name="Tanegashima C"/>
            <person name="Kiyatake I"/>
            <person name="Matsumoto R"/>
            <person name="Murakumo K"/>
            <person name="Nishida K"/>
            <person name="Terakita A"/>
            <person name="Kuratani S"/>
            <person name="Sato K"/>
            <person name="Hyodo S Kuraku.S."/>
        </authorList>
    </citation>
    <scope>NUCLEOTIDE SEQUENCE [LARGE SCALE GENOMIC DNA]</scope>
</reference>
<dbReference type="AlphaFoldDB" id="A0A401P4L7"/>
<dbReference type="OrthoDB" id="17328at2759"/>
<organism evidence="2 3">
    <name type="scientific">Scyliorhinus torazame</name>
    <name type="common">Cloudy catshark</name>
    <name type="synonym">Catulus torazame</name>
    <dbReference type="NCBI Taxonomy" id="75743"/>
    <lineage>
        <taxon>Eukaryota</taxon>
        <taxon>Metazoa</taxon>
        <taxon>Chordata</taxon>
        <taxon>Craniata</taxon>
        <taxon>Vertebrata</taxon>
        <taxon>Chondrichthyes</taxon>
        <taxon>Elasmobranchii</taxon>
        <taxon>Galeomorphii</taxon>
        <taxon>Galeoidea</taxon>
        <taxon>Carcharhiniformes</taxon>
        <taxon>Scyliorhinidae</taxon>
        <taxon>Scyliorhinus</taxon>
    </lineage>
</organism>
<keyword evidence="1" id="KW-0812">Transmembrane</keyword>
<evidence type="ECO:0000313" key="2">
    <source>
        <dbReference type="EMBL" id="GCB68081.1"/>
    </source>
</evidence>
<evidence type="ECO:0000313" key="3">
    <source>
        <dbReference type="Proteomes" id="UP000288216"/>
    </source>
</evidence>
<dbReference type="EMBL" id="BFAA01003080">
    <property type="protein sequence ID" value="GCB68081.1"/>
    <property type="molecule type" value="Genomic_DNA"/>
</dbReference>
<keyword evidence="3" id="KW-1185">Reference proteome</keyword>
<evidence type="ECO:0008006" key="4">
    <source>
        <dbReference type="Google" id="ProtNLM"/>
    </source>
</evidence>
<dbReference type="PANTHER" id="PTHR20948">
    <property type="entry name" value="TRANSMEMBRANE PROTEIN 164"/>
    <property type="match status" value="1"/>
</dbReference>
<feature type="transmembrane region" description="Helical" evidence="1">
    <location>
        <begin position="241"/>
        <end position="263"/>
    </location>
</feature>
<keyword evidence="1" id="KW-1133">Transmembrane helix</keyword>
<protein>
    <recommendedName>
        <fullName evidence="4">Transmembrane protein 164</fullName>
    </recommendedName>
</protein>
<feature type="transmembrane region" description="Helical" evidence="1">
    <location>
        <begin position="194"/>
        <end position="221"/>
    </location>
</feature>
<sequence length="286" mass="31976">MSISELGCFTLDTIYGGVDPNITGNGGEECAAFLSHTQRALETVLMISLSLLQIVLSYRKIRGDFRQHWTPGALSQETLGKNLLQAALCLTFGLEIGFKCATKTLIYLLNPCHVVTALQIFLLACPPCPAVVNLFRLHVHMLNGPLLALLFPVVNTRLLPFETEVYYIQHILMYVVPLYLLNKGGVYKPEPLGNFWWPLLATGVLFLYHYTILQALGLITAVNLNSMLCPAVSDPFHGPFYRMWASFHQTVLLLVHGKLIILLSHIMSLLTRDVSNVLQQPLQKMD</sequence>